<dbReference type="EMBL" id="CTRP01000003">
    <property type="protein sequence ID" value="CQR71110.1"/>
    <property type="molecule type" value="Genomic_DNA"/>
</dbReference>
<dbReference type="PANTHER" id="PTHR43553:SF24">
    <property type="entry name" value="ENERGY-COUPLING FACTOR TRANSPORTER ATP-BINDING PROTEIN ECFA1"/>
    <property type="match status" value="1"/>
</dbReference>
<evidence type="ECO:0000256" key="4">
    <source>
        <dbReference type="ARBA" id="ARBA00022475"/>
    </source>
</evidence>
<name>A0A0U1KUH4_9FIRM</name>
<organism evidence="12 13">
    <name type="scientific">Sporomusa ovata</name>
    <dbReference type="NCBI Taxonomy" id="2378"/>
    <lineage>
        <taxon>Bacteria</taxon>
        <taxon>Bacillati</taxon>
        <taxon>Bacillota</taxon>
        <taxon>Negativicutes</taxon>
        <taxon>Selenomonadales</taxon>
        <taxon>Sporomusaceae</taxon>
        <taxon>Sporomusa</taxon>
    </lineage>
</organism>
<dbReference type="FunFam" id="3.40.50.300:FF:000224">
    <property type="entry name" value="Energy-coupling factor transporter ATP-binding protein EcfA"/>
    <property type="match status" value="1"/>
</dbReference>
<dbReference type="CDD" id="cd03225">
    <property type="entry name" value="ABC_cobalt_CbiO_domain1"/>
    <property type="match status" value="1"/>
</dbReference>
<feature type="domain" description="ABC transporter" evidence="11">
    <location>
        <begin position="6"/>
        <end position="236"/>
    </location>
</feature>
<dbReference type="InterPro" id="IPR027417">
    <property type="entry name" value="P-loop_NTPase"/>
</dbReference>
<evidence type="ECO:0000256" key="6">
    <source>
        <dbReference type="ARBA" id="ARBA00022840"/>
    </source>
</evidence>
<evidence type="ECO:0000256" key="1">
    <source>
        <dbReference type="ARBA" id="ARBA00004202"/>
    </source>
</evidence>
<comment type="function">
    <text evidence="9">Probably part of an ABC transporter complex. Responsible for energy coupling to the transport system.</text>
</comment>
<dbReference type="Gene3D" id="3.40.50.300">
    <property type="entry name" value="P-loop containing nucleotide triphosphate hydrolases"/>
    <property type="match status" value="1"/>
</dbReference>
<keyword evidence="6 10" id="KW-0067">ATP-binding</keyword>
<evidence type="ECO:0000259" key="11">
    <source>
        <dbReference type="PROSITE" id="PS50893"/>
    </source>
</evidence>
<keyword evidence="5 10" id="KW-0547">Nucleotide-binding</keyword>
<dbReference type="InterPro" id="IPR050095">
    <property type="entry name" value="ECF_ABC_transporter_ATP-bd"/>
</dbReference>
<dbReference type="Pfam" id="PF00005">
    <property type="entry name" value="ABC_tran"/>
    <property type="match status" value="1"/>
</dbReference>
<keyword evidence="8 10" id="KW-0472">Membrane</keyword>
<dbReference type="SMART" id="SM00382">
    <property type="entry name" value="AAA"/>
    <property type="match status" value="1"/>
</dbReference>
<dbReference type="GO" id="GO:0005524">
    <property type="term" value="F:ATP binding"/>
    <property type="evidence" value="ECO:0007669"/>
    <property type="project" value="UniProtKB-UniRule"/>
</dbReference>
<proteinExistence type="inferred from homology"/>
<dbReference type="Proteomes" id="UP000049855">
    <property type="component" value="Unassembled WGS sequence"/>
</dbReference>
<dbReference type="GO" id="GO:0043190">
    <property type="term" value="C:ATP-binding cassette (ABC) transporter complex"/>
    <property type="evidence" value="ECO:0007669"/>
    <property type="project" value="TreeGrafter"/>
</dbReference>
<dbReference type="GO" id="GO:0016887">
    <property type="term" value="F:ATP hydrolysis activity"/>
    <property type="evidence" value="ECO:0007669"/>
    <property type="project" value="InterPro"/>
</dbReference>
<keyword evidence="7" id="KW-1278">Translocase</keyword>
<evidence type="ECO:0000256" key="8">
    <source>
        <dbReference type="ARBA" id="ARBA00023136"/>
    </source>
</evidence>
<evidence type="ECO:0000256" key="2">
    <source>
        <dbReference type="ARBA" id="ARBA00005417"/>
    </source>
</evidence>
<keyword evidence="4 10" id="KW-1003">Cell membrane</keyword>
<evidence type="ECO:0000256" key="7">
    <source>
        <dbReference type="ARBA" id="ARBA00022967"/>
    </source>
</evidence>
<dbReference type="InterPro" id="IPR015856">
    <property type="entry name" value="ABC_transpr_CbiO/EcfA_su"/>
</dbReference>
<gene>
    <name evidence="12" type="ORF">SpAn4DRAFT_2088</name>
</gene>
<dbReference type="NCBIfam" id="TIGR01166">
    <property type="entry name" value="cbiO"/>
    <property type="match status" value="1"/>
</dbReference>
<evidence type="ECO:0000313" key="13">
    <source>
        <dbReference type="Proteomes" id="UP000049855"/>
    </source>
</evidence>
<protein>
    <recommendedName>
        <fullName evidence="10">ABC transporter ATP-binding protein</fullName>
    </recommendedName>
</protein>
<comment type="similarity">
    <text evidence="2 10">Belongs to the ABC transporter superfamily.</text>
</comment>
<dbReference type="SUPFAM" id="SSF52540">
    <property type="entry name" value="P-loop containing nucleoside triphosphate hydrolases"/>
    <property type="match status" value="1"/>
</dbReference>
<dbReference type="InterPro" id="IPR005876">
    <property type="entry name" value="Co_trans_ATP-bd"/>
</dbReference>
<evidence type="ECO:0000313" key="12">
    <source>
        <dbReference type="EMBL" id="CQR71110.1"/>
    </source>
</evidence>
<dbReference type="InterPro" id="IPR003593">
    <property type="entry name" value="AAA+_ATPase"/>
</dbReference>
<comment type="function">
    <text evidence="10">Part of an ABC transporter complex. Responsible for energy coupling to the transport system.</text>
</comment>
<dbReference type="RefSeq" id="WP_021169814.1">
    <property type="nucleotide sequence ID" value="NZ_CTRP01000003.1"/>
</dbReference>
<evidence type="ECO:0000256" key="9">
    <source>
        <dbReference type="ARBA" id="ARBA00025157"/>
    </source>
</evidence>
<sequence>MSHHIVELKDVTYTYPDQTEALRGLSVRITHGESVAIVGANGSGKTTLLSHLIGVLFPTSGSINIGGYPVTKKTLPHVRRAVGMVFQNSDDQLFMPTVYDDIAFGPLNLGLPPEEVDARVIASLTTVGALHLKDRTPYRLSGGQKRSVAIATVLAMDPCILVMDEPTAGLDPAARRQLINLLKTFEHTKIIATHDLDLVLDLCARTVVLSAGTVIADGPTLDIFNNEELLNEAHLEKPFRMQGCPICHPPKQ</sequence>
<reference evidence="13" key="1">
    <citation type="submission" date="2015-03" db="EMBL/GenBank/DDBJ databases">
        <authorList>
            <person name="Nijsse Bart"/>
        </authorList>
    </citation>
    <scope>NUCLEOTIDE SEQUENCE [LARGE SCALE GENOMIC DNA]</scope>
</reference>
<dbReference type="InterPro" id="IPR003439">
    <property type="entry name" value="ABC_transporter-like_ATP-bd"/>
</dbReference>
<dbReference type="AlphaFoldDB" id="A0A0U1KUH4"/>
<dbReference type="PANTHER" id="PTHR43553">
    <property type="entry name" value="HEAVY METAL TRANSPORTER"/>
    <property type="match status" value="1"/>
</dbReference>
<evidence type="ECO:0000256" key="10">
    <source>
        <dbReference type="RuleBase" id="RU364103"/>
    </source>
</evidence>
<accession>A0A0U1KUH4</accession>
<dbReference type="PROSITE" id="PS50893">
    <property type="entry name" value="ABC_TRANSPORTER_2"/>
    <property type="match status" value="1"/>
</dbReference>
<keyword evidence="3 10" id="KW-0813">Transport</keyword>
<dbReference type="GO" id="GO:0042626">
    <property type="term" value="F:ATPase-coupled transmembrane transporter activity"/>
    <property type="evidence" value="ECO:0007669"/>
    <property type="project" value="TreeGrafter"/>
</dbReference>
<evidence type="ECO:0000256" key="3">
    <source>
        <dbReference type="ARBA" id="ARBA00022448"/>
    </source>
</evidence>
<evidence type="ECO:0000256" key="5">
    <source>
        <dbReference type="ARBA" id="ARBA00022741"/>
    </source>
</evidence>
<keyword evidence="13" id="KW-1185">Reference proteome</keyword>
<comment type="subcellular location">
    <subcellularLocation>
        <location evidence="1 10">Cell membrane</location>
        <topology evidence="1 10">Peripheral membrane protein</topology>
    </subcellularLocation>
</comment>
<dbReference type="GO" id="GO:0006824">
    <property type="term" value="P:cobalt ion transport"/>
    <property type="evidence" value="ECO:0007669"/>
    <property type="project" value="InterPro"/>
</dbReference>